<dbReference type="GO" id="GO:0005886">
    <property type="term" value="C:plasma membrane"/>
    <property type="evidence" value="ECO:0007669"/>
    <property type="project" value="UniProtKB-SubCell"/>
</dbReference>
<dbReference type="GO" id="GO:0048038">
    <property type="term" value="F:quinone binding"/>
    <property type="evidence" value="ECO:0007669"/>
    <property type="project" value="UniProtKB-KW"/>
</dbReference>
<keyword evidence="9" id="KW-1185">Reference proteome</keyword>
<dbReference type="RefSeq" id="WP_089356123.1">
    <property type="nucleotide sequence ID" value="NZ_FZPD01000002.1"/>
</dbReference>
<evidence type="ECO:0000256" key="3">
    <source>
        <dbReference type="ARBA" id="ARBA00022448"/>
    </source>
</evidence>
<sequence>MSEQMLTYYLYLAAFLFASGTYIVLTRRSAIFVLIGVELMLNGANVVLASFSQFDPAMNGQIFAIFAVVLTVCEVSIALAILLNIYRKSRVSNLDELNQIGNT</sequence>
<keyword evidence="7" id="KW-0874">Quinone</keyword>
<evidence type="ECO:0000256" key="1">
    <source>
        <dbReference type="ARBA" id="ARBA00004141"/>
    </source>
</evidence>
<dbReference type="GO" id="GO:0050136">
    <property type="term" value="F:NADH dehydrogenase (quinone) (non-electrogenic) activity"/>
    <property type="evidence" value="ECO:0007669"/>
    <property type="project" value="UniProtKB-UniRule"/>
</dbReference>
<evidence type="ECO:0000256" key="4">
    <source>
        <dbReference type="ARBA" id="ARBA00022692"/>
    </source>
</evidence>
<dbReference type="PANTHER" id="PTHR11434">
    <property type="entry name" value="NADH-UBIQUINONE OXIDOREDUCTASE SUBUNIT ND4L"/>
    <property type="match status" value="1"/>
</dbReference>
<keyword evidence="5 7" id="KW-1133">Transmembrane helix</keyword>
<feature type="transmembrane region" description="Helical" evidence="7">
    <location>
        <begin position="6"/>
        <end position="25"/>
    </location>
</feature>
<comment type="subcellular location">
    <subcellularLocation>
        <location evidence="7">Cell membrane</location>
        <topology evidence="7">Multi-pass membrane protein</topology>
    </subcellularLocation>
    <subcellularLocation>
        <location evidence="1">Membrane</location>
        <topology evidence="1">Multi-pass membrane protein</topology>
    </subcellularLocation>
</comment>
<keyword evidence="4 7" id="KW-0812">Transmembrane</keyword>
<dbReference type="AlphaFoldDB" id="A0A239HLG6"/>
<dbReference type="HAMAP" id="MF_01456">
    <property type="entry name" value="NDH1_NuoK"/>
    <property type="match status" value="1"/>
</dbReference>
<dbReference type="GO" id="GO:0042773">
    <property type="term" value="P:ATP synthesis coupled electron transport"/>
    <property type="evidence" value="ECO:0007669"/>
    <property type="project" value="InterPro"/>
</dbReference>
<evidence type="ECO:0000256" key="7">
    <source>
        <dbReference type="HAMAP-Rule" id="MF_01456"/>
    </source>
</evidence>
<reference evidence="8 9" key="1">
    <citation type="submission" date="2017-06" db="EMBL/GenBank/DDBJ databases">
        <authorList>
            <person name="Kim H.J."/>
            <person name="Triplett B.A."/>
        </authorList>
    </citation>
    <scope>NUCLEOTIDE SEQUENCE [LARGE SCALE GENOMIC DNA]</scope>
    <source>
        <strain evidence="8 9">DSM 19307</strain>
    </source>
</reference>
<keyword evidence="7" id="KW-0520">NAD</keyword>
<keyword evidence="7" id="KW-1003">Cell membrane</keyword>
<protein>
    <recommendedName>
        <fullName evidence="7">NADH-quinone oxidoreductase subunit K</fullName>
        <ecNumber evidence="7">7.1.1.-</ecNumber>
    </recommendedName>
    <alternativeName>
        <fullName evidence="7">NADH dehydrogenase I subunit K</fullName>
    </alternativeName>
    <alternativeName>
        <fullName evidence="7">NDH-1 subunit K</fullName>
    </alternativeName>
</protein>
<gene>
    <name evidence="7" type="primary">nuoK</name>
    <name evidence="8" type="ORF">SAMN05421640_1385</name>
</gene>
<keyword evidence="3 7" id="KW-0813">Transport</keyword>
<comment type="similarity">
    <text evidence="2 7">Belongs to the complex I subunit 4L family.</text>
</comment>
<feature type="transmembrane region" description="Helical" evidence="7">
    <location>
        <begin position="32"/>
        <end position="51"/>
    </location>
</feature>
<accession>A0A239HLG6</accession>
<feature type="transmembrane region" description="Helical" evidence="7">
    <location>
        <begin position="63"/>
        <end position="86"/>
    </location>
</feature>
<evidence type="ECO:0000313" key="9">
    <source>
        <dbReference type="Proteomes" id="UP000198393"/>
    </source>
</evidence>
<evidence type="ECO:0000256" key="6">
    <source>
        <dbReference type="ARBA" id="ARBA00023136"/>
    </source>
</evidence>
<dbReference type="Pfam" id="PF00420">
    <property type="entry name" value="Oxidored_q2"/>
    <property type="match status" value="1"/>
</dbReference>
<evidence type="ECO:0000256" key="5">
    <source>
        <dbReference type="ARBA" id="ARBA00022989"/>
    </source>
</evidence>
<keyword evidence="7" id="KW-1278">Translocase</keyword>
<dbReference type="InterPro" id="IPR001133">
    <property type="entry name" value="NADH_UbQ_OxRdtase_chain4L/K"/>
</dbReference>
<keyword evidence="6 7" id="KW-0472">Membrane</keyword>
<dbReference type="Gene3D" id="1.10.287.3510">
    <property type="match status" value="1"/>
</dbReference>
<dbReference type="GO" id="GO:0030964">
    <property type="term" value="C:NADH dehydrogenase complex"/>
    <property type="evidence" value="ECO:0007669"/>
    <property type="project" value="TreeGrafter"/>
</dbReference>
<dbReference type="OrthoDB" id="9810120at2"/>
<organism evidence="8 9">
    <name type="scientific">Ekhidna lutea</name>
    <dbReference type="NCBI Taxonomy" id="447679"/>
    <lineage>
        <taxon>Bacteria</taxon>
        <taxon>Pseudomonadati</taxon>
        <taxon>Bacteroidota</taxon>
        <taxon>Cytophagia</taxon>
        <taxon>Cytophagales</taxon>
        <taxon>Reichenbachiellaceae</taxon>
        <taxon>Ekhidna</taxon>
    </lineage>
</organism>
<dbReference type="EMBL" id="FZPD01000002">
    <property type="protein sequence ID" value="SNS82246.1"/>
    <property type="molecule type" value="Genomic_DNA"/>
</dbReference>
<name>A0A239HLG6_EKHLU</name>
<dbReference type="EC" id="7.1.1.-" evidence="7"/>
<evidence type="ECO:0000313" key="8">
    <source>
        <dbReference type="EMBL" id="SNS82246.1"/>
    </source>
</evidence>
<evidence type="ECO:0000256" key="2">
    <source>
        <dbReference type="ARBA" id="ARBA00010519"/>
    </source>
</evidence>
<dbReference type="NCBIfam" id="NF004320">
    <property type="entry name" value="PRK05715.1-2"/>
    <property type="match status" value="1"/>
</dbReference>
<dbReference type="PANTHER" id="PTHR11434:SF16">
    <property type="entry name" value="NADH-UBIQUINONE OXIDOREDUCTASE CHAIN 4L"/>
    <property type="match status" value="1"/>
</dbReference>
<proteinExistence type="inferred from homology"/>
<dbReference type="Proteomes" id="UP000198393">
    <property type="component" value="Unassembled WGS sequence"/>
</dbReference>
<comment type="subunit">
    <text evidence="7">NDH-1 is composed of 14 different subunits. Subunits NuoA, H, J, K, L, M, N constitute the membrane sector of the complex.</text>
</comment>
<comment type="function">
    <text evidence="7">NDH-1 shuttles electrons from NADH, via FMN and iron-sulfur (Fe-S) centers, to quinones in the respiratory chain. The immediate electron acceptor for the enzyme in this species is believed to be a menaquinone. Couples the redox reaction to proton translocation (for every two electrons transferred, four hydrogen ions are translocated across the cytoplasmic membrane), and thus conserves the redox energy in a proton gradient.</text>
</comment>
<dbReference type="InterPro" id="IPR039428">
    <property type="entry name" value="NUOK/Mnh_C1-like"/>
</dbReference>
<comment type="catalytic activity">
    <reaction evidence="7">
        <text>a quinone + NADH + 5 H(+)(in) = a quinol + NAD(+) + 4 H(+)(out)</text>
        <dbReference type="Rhea" id="RHEA:57888"/>
        <dbReference type="ChEBI" id="CHEBI:15378"/>
        <dbReference type="ChEBI" id="CHEBI:24646"/>
        <dbReference type="ChEBI" id="CHEBI:57540"/>
        <dbReference type="ChEBI" id="CHEBI:57945"/>
        <dbReference type="ChEBI" id="CHEBI:132124"/>
    </reaction>
</comment>